<name>A0ABU6W8C2_9FABA</name>
<dbReference type="EMBL" id="JASCZI010181335">
    <property type="protein sequence ID" value="MED6182092.1"/>
    <property type="molecule type" value="Genomic_DNA"/>
</dbReference>
<dbReference type="Pfam" id="PF00631">
    <property type="entry name" value="G-gamma"/>
    <property type="match status" value="1"/>
</dbReference>
<dbReference type="PANTHER" id="PTHR35129:SF1">
    <property type="entry name" value="GUANINE NUCLEOTIDE-BINDING PROTEIN SUBUNIT GAMMA 1"/>
    <property type="match status" value="1"/>
</dbReference>
<dbReference type="InterPro" id="IPR015898">
    <property type="entry name" value="G-protein_gamma-like_dom"/>
</dbReference>
<comment type="subcellular location">
    <subcellularLocation>
        <location evidence="1">Cell membrane</location>
    </subcellularLocation>
</comment>
<evidence type="ECO:0000259" key="7">
    <source>
        <dbReference type="SMART" id="SM01224"/>
    </source>
</evidence>
<keyword evidence="3 6" id="KW-0175">Coiled coil</keyword>
<evidence type="ECO:0000313" key="9">
    <source>
        <dbReference type="Proteomes" id="UP001341840"/>
    </source>
</evidence>
<evidence type="ECO:0000256" key="2">
    <source>
        <dbReference type="ARBA" id="ARBA00022475"/>
    </source>
</evidence>
<dbReference type="PANTHER" id="PTHR35129">
    <property type="entry name" value="GUANINE NUCLEOTIDE-BINDING PROTEIN SUBUNIT GAMMA 1"/>
    <property type="match status" value="1"/>
</dbReference>
<keyword evidence="4" id="KW-0472">Membrane</keyword>
<dbReference type="Proteomes" id="UP001341840">
    <property type="component" value="Unassembled WGS sequence"/>
</dbReference>
<evidence type="ECO:0000256" key="1">
    <source>
        <dbReference type="ARBA" id="ARBA00004236"/>
    </source>
</evidence>
<keyword evidence="2" id="KW-1003">Cell membrane</keyword>
<keyword evidence="5" id="KW-0807">Transducer</keyword>
<organism evidence="8 9">
    <name type="scientific">Stylosanthes scabra</name>
    <dbReference type="NCBI Taxonomy" id="79078"/>
    <lineage>
        <taxon>Eukaryota</taxon>
        <taxon>Viridiplantae</taxon>
        <taxon>Streptophyta</taxon>
        <taxon>Embryophyta</taxon>
        <taxon>Tracheophyta</taxon>
        <taxon>Spermatophyta</taxon>
        <taxon>Magnoliopsida</taxon>
        <taxon>eudicotyledons</taxon>
        <taxon>Gunneridae</taxon>
        <taxon>Pentapetalae</taxon>
        <taxon>rosids</taxon>
        <taxon>fabids</taxon>
        <taxon>Fabales</taxon>
        <taxon>Fabaceae</taxon>
        <taxon>Papilionoideae</taxon>
        <taxon>50 kb inversion clade</taxon>
        <taxon>dalbergioids sensu lato</taxon>
        <taxon>Dalbergieae</taxon>
        <taxon>Pterocarpus clade</taxon>
        <taxon>Stylosanthes</taxon>
    </lineage>
</organism>
<evidence type="ECO:0000256" key="4">
    <source>
        <dbReference type="ARBA" id="ARBA00023136"/>
    </source>
</evidence>
<proteinExistence type="predicted"/>
<dbReference type="InterPro" id="IPR045878">
    <property type="entry name" value="GG1/2"/>
</dbReference>
<comment type="caution">
    <text evidence="8">The sequence shown here is derived from an EMBL/GenBank/DDBJ whole genome shotgun (WGS) entry which is preliminary data.</text>
</comment>
<evidence type="ECO:0000256" key="5">
    <source>
        <dbReference type="ARBA" id="ARBA00023224"/>
    </source>
</evidence>
<reference evidence="8 9" key="1">
    <citation type="journal article" date="2023" name="Plants (Basel)">
        <title>Bridging the Gap: Combining Genomics and Transcriptomics Approaches to Understand Stylosanthes scabra, an Orphan Legume from the Brazilian Caatinga.</title>
        <authorList>
            <person name="Ferreira-Neto J.R.C."/>
            <person name="da Silva M.D."/>
            <person name="Binneck E."/>
            <person name="de Melo N.F."/>
            <person name="da Silva R.H."/>
            <person name="de Melo A.L.T.M."/>
            <person name="Pandolfi V."/>
            <person name="Bustamante F.O."/>
            <person name="Brasileiro-Vidal A.C."/>
            <person name="Benko-Iseppon A.M."/>
        </authorList>
    </citation>
    <scope>NUCLEOTIDE SEQUENCE [LARGE SCALE GENOMIC DNA]</scope>
    <source>
        <tissue evidence="8">Leaves</tissue>
    </source>
</reference>
<protein>
    <recommendedName>
        <fullName evidence="7">G protein gamma domain-containing protein</fullName>
    </recommendedName>
</protein>
<gene>
    <name evidence="8" type="ORF">PIB30_025326</name>
</gene>
<evidence type="ECO:0000313" key="8">
    <source>
        <dbReference type="EMBL" id="MED6182092.1"/>
    </source>
</evidence>
<evidence type="ECO:0000256" key="3">
    <source>
        <dbReference type="ARBA" id="ARBA00023054"/>
    </source>
</evidence>
<feature type="domain" description="G protein gamma" evidence="7">
    <location>
        <begin position="23"/>
        <end position="95"/>
    </location>
</feature>
<accession>A0ABU6W8C2</accession>
<sequence length="97" mass="10997">MASSVGEEEASSVSEKIGKHRIVAELKRLDQDMKFLQEELEELEKADNVSTICIDFVQNVESRADPLVPEIHGAVNVLWDRWFEGPQDPHECACFIL</sequence>
<dbReference type="SMART" id="SM01224">
    <property type="entry name" value="G_gamma"/>
    <property type="match status" value="1"/>
</dbReference>
<feature type="coiled-coil region" evidence="6">
    <location>
        <begin position="19"/>
        <end position="46"/>
    </location>
</feature>
<evidence type="ECO:0000256" key="6">
    <source>
        <dbReference type="SAM" id="Coils"/>
    </source>
</evidence>
<keyword evidence="9" id="KW-1185">Reference proteome</keyword>